<dbReference type="GO" id="GO:0048029">
    <property type="term" value="F:monosaccharide binding"/>
    <property type="evidence" value="ECO:0007669"/>
    <property type="project" value="TreeGrafter"/>
</dbReference>
<evidence type="ECO:0000256" key="8">
    <source>
        <dbReference type="RuleBase" id="RU000612"/>
    </source>
</evidence>
<evidence type="ECO:0000256" key="4">
    <source>
        <dbReference type="ARBA" id="ARBA00023152"/>
    </source>
</evidence>
<feature type="region of interest" description="Disordered" evidence="9">
    <location>
        <begin position="432"/>
        <end position="460"/>
    </location>
</feature>
<comment type="subcellular location">
    <subcellularLocation>
        <location evidence="7">Cytoplasm</location>
    </subcellularLocation>
</comment>
<dbReference type="UniPathway" id="UPA00138"/>
<keyword evidence="7" id="KW-0963">Cytoplasm</keyword>
<dbReference type="InterPro" id="IPR023096">
    <property type="entry name" value="G6P_Isomerase_C"/>
</dbReference>
<dbReference type="InterPro" id="IPR035476">
    <property type="entry name" value="SIS_PGI_1"/>
</dbReference>
<comment type="pathway">
    <text evidence="7">Carbohydrate biosynthesis; gluconeogenesis.</text>
</comment>
<feature type="active site" description="Proton donor" evidence="7">
    <location>
        <position position="352"/>
    </location>
</feature>
<keyword evidence="4 7" id="KW-0324">Glycolysis</keyword>
<dbReference type="PROSITE" id="PS00174">
    <property type="entry name" value="P_GLUCOSE_ISOMERASE_2"/>
    <property type="match status" value="1"/>
</dbReference>
<dbReference type="RefSeq" id="WP_064104096.1">
    <property type="nucleotide sequence ID" value="NZ_LXSF01000002.1"/>
</dbReference>
<feature type="compositionally biased region" description="Basic and acidic residues" evidence="9">
    <location>
        <begin position="432"/>
        <end position="441"/>
    </location>
</feature>
<dbReference type="EMBL" id="LXSF01000002">
    <property type="protein sequence ID" value="OAM17230.1"/>
    <property type="molecule type" value="Genomic_DNA"/>
</dbReference>
<dbReference type="Proteomes" id="UP000078003">
    <property type="component" value="Unassembled WGS sequence"/>
</dbReference>
<dbReference type="SUPFAM" id="SSF53697">
    <property type="entry name" value="SIS domain"/>
    <property type="match status" value="1"/>
</dbReference>
<dbReference type="EC" id="5.3.1.9" evidence="7"/>
<dbReference type="PROSITE" id="PS00765">
    <property type="entry name" value="P_GLUCOSE_ISOMERASE_1"/>
    <property type="match status" value="1"/>
</dbReference>
<dbReference type="GO" id="GO:0005829">
    <property type="term" value="C:cytosol"/>
    <property type="evidence" value="ECO:0007669"/>
    <property type="project" value="TreeGrafter"/>
</dbReference>
<sequence>MLPTALPAWQALAEHRHATAHLHLRERFAAEPNRFERMHAELNGLLLDYSKNLIGEDTLDLLCRLADESGAAELRRQMYAGGKINLSEHRAVLHTALRLPENAAPVYVDDINIVPQVHAELNRALAFAERLQNGTHTGCTGLPIRDVVNIGIGGSDLGPRMVAQALAPYRQNLNVHFAANLDSADLDGILRRVEPETTLFIVASKSFRTPETLLNAQAARRWFLQSGRSEADIAQHFAAVSANVEAAAEFGIAPQNVFGMFDWVGGRYSVWSAIGLPVMCAIGREHFREFLRGGHDMDEHFLHAPWRRNIPALLALIGIWQQNFCGSTSHIVIPYSHGLRRLPAHLQQLDMESNGKSRNRHGTPVDFTTGAAIWGEAGVNCQHAFFQLIHQGTQVIPVDFIVPLSGEGADDGRHLRLVANAFAQAEALMRGKSEAEARTETAGKGLPESEQAALASQRSFPGNRPSNTILVERITPYSLGLILAMYEHKVFMQGAVWGINSFDQWGVEYGKELAQTILPELQGADPAGHNPSTAALIRRYRQQMDNKQP</sequence>
<feature type="active site" evidence="7">
    <location>
        <position position="511"/>
    </location>
</feature>
<comment type="pathway">
    <text evidence="1 7 8">Carbohydrate degradation; glycolysis; D-glyceraldehyde 3-phosphate and glycerone phosphate from D-glucose: step 2/4.</text>
</comment>
<dbReference type="CDD" id="cd05015">
    <property type="entry name" value="SIS_PGI_1"/>
    <property type="match status" value="1"/>
</dbReference>
<evidence type="ECO:0000256" key="3">
    <source>
        <dbReference type="ARBA" id="ARBA00022432"/>
    </source>
</evidence>
<dbReference type="GO" id="GO:0051156">
    <property type="term" value="P:glucose 6-phosphate metabolic process"/>
    <property type="evidence" value="ECO:0007669"/>
    <property type="project" value="TreeGrafter"/>
</dbReference>
<name>A0A1A9RF51_EIKCO</name>
<protein>
    <recommendedName>
        <fullName evidence="7">Glucose-6-phosphate isomerase</fullName>
        <shortName evidence="7">GPI</shortName>
        <ecNumber evidence="7">5.3.1.9</ecNumber>
    </recommendedName>
    <alternativeName>
        <fullName evidence="7">Phosphoglucose isomerase</fullName>
        <shortName evidence="7">PGI</shortName>
    </alternativeName>
    <alternativeName>
        <fullName evidence="7">Phosphohexose isomerase</fullName>
        <shortName evidence="7">PHI</shortName>
    </alternativeName>
</protein>
<dbReference type="GO" id="GO:0004347">
    <property type="term" value="F:glucose-6-phosphate isomerase activity"/>
    <property type="evidence" value="ECO:0007669"/>
    <property type="project" value="UniProtKB-UniRule"/>
</dbReference>
<dbReference type="PRINTS" id="PR00662">
    <property type="entry name" value="G6PISOMERASE"/>
</dbReference>
<evidence type="ECO:0000256" key="6">
    <source>
        <dbReference type="ARBA" id="ARBA00029321"/>
    </source>
</evidence>
<dbReference type="PROSITE" id="PS51463">
    <property type="entry name" value="P_GLUCOSE_ISOMERASE_3"/>
    <property type="match status" value="1"/>
</dbReference>
<gene>
    <name evidence="7" type="primary">pgi</name>
    <name evidence="10" type="ORF">A7P85_02450</name>
</gene>
<evidence type="ECO:0000256" key="2">
    <source>
        <dbReference type="ARBA" id="ARBA00006604"/>
    </source>
</evidence>
<dbReference type="PANTHER" id="PTHR11469:SF1">
    <property type="entry name" value="GLUCOSE-6-PHOSPHATE ISOMERASE"/>
    <property type="match status" value="1"/>
</dbReference>
<evidence type="ECO:0000256" key="1">
    <source>
        <dbReference type="ARBA" id="ARBA00004926"/>
    </source>
</evidence>
<dbReference type="AlphaFoldDB" id="A0A1A9RF51"/>
<dbReference type="GO" id="GO:0006094">
    <property type="term" value="P:gluconeogenesis"/>
    <property type="evidence" value="ECO:0007669"/>
    <property type="project" value="UniProtKB-UniRule"/>
</dbReference>
<dbReference type="InterPro" id="IPR018189">
    <property type="entry name" value="Phosphoglucose_isomerase_CS"/>
</dbReference>
<evidence type="ECO:0000256" key="7">
    <source>
        <dbReference type="HAMAP-Rule" id="MF_00473"/>
    </source>
</evidence>
<evidence type="ECO:0000313" key="11">
    <source>
        <dbReference type="Proteomes" id="UP000078003"/>
    </source>
</evidence>
<dbReference type="InterPro" id="IPR035482">
    <property type="entry name" value="SIS_PGI_2"/>
</dbReference>
<comment type="catalytic activity">
    <reaction evidence="6 7 8">
        <text>alpha-D-glucose 6-phosphate = beta-D-fructose 6-phosphate</text>
        <dbReference type="Rhea" id="RHEA:11816"/>
        <dbReference type="ChEBI" id="CHEBI:57634"/>
        <dbReference type="ChEBI" id="CHEBI:58225"/>
        <dbReference type="EC" id="5.3.1.9"/>
    </reaction>
</comment>
<dbReference type="Pfam" id="PF00342">
    <property type="entry name" value="PGI"/>
    <property type="match status" value="1"/>
</dbReference>
<dbReference type="NCBIfam" id="NF001211">
    <property type="entry name" value="PRK00179.1"/>
    <property type="match status" value="1"/>
</dbReference>
<dbReference type="HAMAP" id="MF_00473">
    <property type="entry name" value="G6P_isomerase"/>
    <property type="match status" value="1"/>
</dbReference>
<evidence type="ECO:0000313" key="10">
    <source>
        <dbReference type="EMBL" id="OAM17230.1"/>
    </source>
</evidence>
<evidence type="ECO:0000256" key="5">
    <source>
        <dbReference type="ARBA" id="ARBA00023235"/>
    </source>
</evidence>
<accession>A0A1A9RF51</accession>
<evidence type="ECO:0000256" key="9">
    <source>
        <dbReference type="SAM" id="MobiDB-lite"/>
    </source>
</evidence>
<dbReference type="PANTHER" id="PTHR11469">
    <property type="entry name" value="GLUCOSE-6-PHOSPHATE ISOMERASE"/>
    <property type="match status" value="1"/>
</dbReference>
<organism evidence="10 11">
    <name type="scientific">Eikenella corrodens</name>
    <dbReference type="NCBI Taxonomy" id="539"/>
    <lineage>
        <taxon>Bacteria</taxon>
        <taxon>Pseudomonadati</taxon>
        <taxon>Pseudomonadota</taxon>
        <taxon>Betaproteobacteria</taxon>
        <taxon>Neisseriales</taxon>
        <taxon>Neisseriaceae</taxon>
        <taxon>Eikenella</taxon>
    </lineage>
</organism>
<dbReference type="GO" id="GO:0006096">
    <property type="term" value="P:glycolytic process"/>
    <property type="evidence" value="ECO:0007669"/>
    <property type="project" value="UniProtKB-UniRule"/>
</dbReference>
<keyword evidence="5 7" id="KW-0413">Isomerase</keyword>
<reference evidence="11" key="1">
    <citation type="submission" date="2016-05" db="EMBL/GenBank/DDBJ databases">
        <title>Draft genome of Corynebacterium afermentans subsp. afermentans LCDC 88199T.</title>
        <authorList>
            <person name="Bernier A.-M."/>
            <person name="Bernard K."/>
        </authorList>
    </citation>
    <scope>NUCLEOTIDE SEQUENCE [LARGE SCALE GENOMIC DNA]</scope>
    <source>
        <strain evidence="11">NML01-0328</strain>
    </source>
</reference>
<dbReference type="InterPro" id="IPR001672">
    <property type="entry name" value="G6P_Isomerase"/>
</dbReference>
<dbReference type="Gene3D" id="3.40.50.10490">
    <property type="entry name" value="Glucose-6-phosphate isomerase like protein, domain 1"/>
    <property type="match status" value="2"/>
</dbReference>
<comment type="similarity">
    <text evidence="2 7 8">Belongs to the GPI family.</text>
</comment>
<feature type="active site" evidence="7">
    <location>
        <position position="383"/>
    </location>
</feature>
<dbReference type="InterPro" id="IPR046348">
    <property type="entry name" value="SIS_dom_sf"/>
</dbReference>
<proteinExistence type="inferred from homology"/>
<dbReference type="GO" id="GO:0097367">
    <property type="term" value="F:carbohydrate derivative binding"/>
    <property type="evidence" value="ECO:0007669"/>
    <property type="project" value="InterPro"/>
</dbReference>
<comment type="caution">
    <text evidence="10">The sequence shown here is derived from an EMBL/GenBank/DDBJ whole genome shotgun (WGS) entry which is preliminary data.</text>
</comment>
<dbReference type="Gene3D" id="1.10.1390.10">
    <property type="match status" value="1"/>
</dbReference>
<dbReference type="UniPathway" id="UPA00109">
    <property type="reaction ID" value="UER00181"/>
</dbReference>
<comment type="function">
    <text evidence="7">Catalyzes the reversible isomerization of glucose-6-phosphate to fructose-6-phosphate.</text>
</comment>
<dbReference type="CDD" id="cd05016">
    <property type="entry name" value="SIS_PGI_2"/>
    <property type="match status" value="1"/>
</dbReference>
<keyword evidence="3 7" id="KW-0312">Gluconeogenesis</keyword>